<dbReference type="PANTHER" id="PTHR43620:SF7">
    <property type="entry name" value="GLYCEROPHOSPHODIESTER PHOSPHODIESTERASE GDPD5-RELATED"/>
    <property type="match status" value="1"/>
</dbReference>
<dbReference type="AlphaFoldDB" id="W9YU04"/>
<keyword evidence="4" id="KW-0319">Glycerol metabolism</keyword>
<dbReference type="Proteomes" id="UP000019478">
    <property type="component" value="Unassembled WGS sequence"/>
</dbReference>
<keyword evidence="5" id="KW-0378">Hydrolase</keyword>
<comment type="catalytic activity">
    <reaction evidence="6">
        <text>a sn-glycero-3-phosphodiester + H2O = an alcohol + sn-glycerol 3-phosphate + H(+)</text>
        <dbReference type="Rhea" id="RHEA:12969"/>
        <dbReference type="ChEBI" id="CHEBI:15377"/>
        <dbReference type="ChEBI" id="CHEBI:15378"/>
        <dbReference type="ChEBI" id="CHEBI:30879"/>
        <dbReference type="ChEBI" id="CHEBI:57597"/>
        <dbReference type="ChEBI" id="CHEBI:83408"/>
        <dbReference type="EC" id="3.1.4.46"/>
    </reaction>
</comment>
<evidence type="ECO:0000313" key="9">
    <source>
        <dbReference type="EMBL" id="EXJ92746.1"/>
    </source>
</evidence>
<dbReference type="GO" id="GO:0006071">
    <property type="term" value="P:glycerol metabolic process"/>
    <property type="evidence" value="ECO:0007669"/>
    <property type="project" value="UniProtKB-KW"/>
</dbReference>
<dbReference type="RefSeq" id="XP_007729636.1">
    <property type="nucleotide sequence ID" value="XM_007731446.1"/>
</dbReference>
<accession>W9YU04</accession>
<evidence type="ECO:0000256" key="5">
    <source>
        <dbReference type="ARBA" id="ARBA00022801"/>
    </source>
</evidence>
<dbReference type="eggNOG" id="KOG2258">
    <property type="taxonomic scope" value="Eukaryota"/>
</dbReference>
<evidence type="ECO:0000256" key="7">
    <source>
        <dbReference type="SAM" id="SignalP"/>
    </source>
</evidence>
<dbReference type="HOGENOM" id="CLU_036449_0_0_1"/>
<feature type="chain" id="PRO_5004933025" description="glycerophosphodiester phosphodiesterase" evidence="7">
    <location>
        <begin position="23"/>
        <end position="432"/>
    </location>
</feature>
<dbReference type="STRING" id="1182542.W9YU04"/>
<comment type="similarity">
    <text evidence="1">Belongs to the glycerophosphoryl diester phosphodiesterase family.</text>
</comment>
<dbReference type="EMBL" id="AMGY01000001">
    <property type="protein sequence ID" value="EXJ92746.1"/>
    <property type="molecule type" value="Genomic_DNA"/>
</dbReference>
<evidence type="ECO:0000259" key="8">
    <source>
        <dbReference type="PROSITE" id="PS51704"/>
    </source>
</evidence>
<evidence type="ECO:0000256" key="6">
    <source>
        <dbReference type="ARBA" id="ARBA00047512"/>
    </source>
</evidence>
<evidence type="ECO:0000256" key="3">
    <source>
        <dbReference type="ARBA" id="ARBA00022729"/>
    </source>
</evidence>
<comment type="caution">
    <text evidence="9">The sequence shown here is derived from an EMBL/GenBank/DDBJ whole genome shotgun (WGS) entry which is preliminary data.</text>
</comment>
<sequence length="432" mass="47029">MHAAVGRLALTAWVAGLGLAGAFPFERRGGQGQKPVPDDYYVSLGPRPYYLIQNMTDGPLKSKLESCENGPFEVTSWSIGHRGGGTLQIPEETVQSTLAGARMGAGILECDVSFTKDRGLVCRHDVCDLHTTTDILLRPELAAKCTRPFTPANATHAASALCCTSDITTEEFTSLCSKMDGFNATATTAEDFQHGVPFFRTELYDTCGQVMTLDSYIELVDSLPGHRNFTPELKTPPAAVPMPFHGYTQAQYARDMIDTFIAHGISPARVYPQSFTPADVYLWLNEYPAWGAQAVFLDEDGDDPANFTTAVNRLPALKASGVNIISPPINYLLAVGGPDNKTVVPSDYAIVAKQAGLEIISWSFERSGPLTRVLADDDYYYSSVAPIMHYDGQMYEVLDVLGRQIGVKAMFSDWSATVTYYANCFGLKGPGH</sequence>
<dbReference type="GO" id="GO:0006629">
    <property type="term" value="P:lipid metabolic process"/>
    <property type="evidence" value="ECO:0007669"/>
    <property type="project" value="InterPro"/>
</dbReference>
<evidence type="ECO:0000256" key="4">
    <source>
        <dbReference type="ARBA" id="ARBA00022798"/>
    </source>
</evidence>
<dbReference type="GO" id="GO:0008889">
    <property type="term" value="F:glycerophosphodiester phosphodiesterase activity"/>
    <property type="evidence" value="ECO:0007669"/>
    <property type="project" value="UniProtKB-EC"/>
</dbReference>
<gene>
    <name evidence="9" type="ORF">A1O3_01298</name>
</gene>
<dbReference type="EC" id="3.1.4.46" evidence="2"/>
<name>W9YU04_9EURO</name>
<feature type="domain" description="GP-PDE" evidence="8">
    <location>
        <begin position="76"/>
        <end position="405"/>
    </location>
</feature>
<dbReference type="GeneID" id="19165436"/>
<proteinExistence type="inferred from homology"/>
<dbReference type="Pfam" id="PF03009">
    <property type="entry name" value="GDPD"/>
    <property type="match status" value="1"/>
</dbReference>
<organism evidence="9 10">
    <name type="scientific">Capronia epimyces CBS 606.96</name>
    <dbReference type="NCBI Taxonomy" id="1182542"/>
    <lineage>
        <taxon>Eukaryota</taxon>
        <taxon>Fungi</taxon>
        <taxon>Dikarya</taxon>
        <taxon>Ascomycota</taxon>
        <taxon>Pezizomycotina</taxon>
        <taxon>Eurotiomycetes</taxon>
        <taxon>Chaetothyriomycetidae</taxon>
        <taxon>Chaetothyriales</taxon>
        <taxon>Herpotrichiellaceae</taxon>
        <taxon>Capronia</taxon>
    </lineage>
</organism>
<protein>
    <recommendedName>
        <fullName evidence="2">glycerophosphodiester phosphodiesterase</fullName>
        <ecNumber evidence="2">3.1.4.46</ecNumber>
    </recommendedName>
</protein>
<dbReference type="OrthoDB" id="1058301at2759"/>
<dbReference type="PROSITE" id="PS51704">
    <property type="entry name" value="GP_PDE"/>
    <property type="match status" value="1"/>
</dbReference>
<evidence type="ECO:0000313" key="10">
    <source>
        <dbReference type="Proteomes" id="UP000019478"/>
    </source>
</evidence>
<keyword evidence="3 7" id="KW-0732">Signal</keyword>
<dbReference type="SUPFAM" id="SSF51695">
    <property type="entry name" value="PLC-like phosphodiesterases"/>
    <property type="match status" value="1"/>
</dbReference>
<dbReference type="PANTHER" id="PTHR43620">
    <property type="entry name" value="GLYCEROPHOSPHORYL DIESTER PHOSPHODIESTERASE"/>
    <property type="match status" value="1"/>
</dbReference>
<reference evidence="9 10" key="1">
    <citation type="submission" date="2013-03" db="EMBL/GenBank/DDBJ databases">
        <title>The Genome Sequence of Capronia epimyces CBS 606.96.</title>
        <authorList>
            <consortium name="The Broad Institute Genomics Platform"/>
            <person name="Cuomo C."/>
            <person name="de Hoog S."/>
            <person name="Gorbushina A."/>
            <person name="Walker B."/>
            <person name="Young S.K."/>
            <person name="Zeng Q."/>
            <person name="Gargeya S."/>
            <person name="Fitzgerald M."/>
            <person name="Haas B."/>
            <person name="Abouelleil A."/>
            <person name="Allen A.W."/>
            <person name="Alvarado L."/>
            <person name="Arachchi H.M."/>
            <person name="Berlin A.M."/>
            <person name="Chapman S.B."/>
            <person name="Gainer-Dewar J."/>
            <person name="Goldberg J."/>
            <person name="Griggs A."/>
            <person name="Gujja S."/>
            <person name="Hansen M."/>
            <person name="Howarth C."/>
            <person name="Imamovic A."/>
            <person name="Ireland A."/>
            <person name="Larimer J."/>
            <person name="McCowan C."/>
            <person name="Murphy C."/>
            <person name="Pearson M."/>
            <person name="Poon T.W."/>
            <person name="Priest M."/>
            <person name="Roberts A."/>
            <person name="Saif S."/>
            <person name="Shea T."/>
            <person name="Sisk P."/>
            <person name="Sykes S."/>
            <person name="Wortman J."/>
            <person name="Nusbaum C."/>
            <person name="Birren B."/>
        </authorList>
    </citation>
    <scope>NUCLEOTIDE SEQUENCE [LARGE SCALE GENOMIC DNA]</scope>
    <source>
        <strain evidence="9 10">CBS 606.96</strain>
    </source>
</reference>
<evidence type="ECO:0000256" key="1">
    <source>
        <dbReference type="ARBA" id="ARBA00007277"/>
    </source>
</evidence>
<dbReference type="InterPro" id="IPR030395">
    <property type="entry name" value="GP_PDE_dom"/>
</dbReference>
<feature type="signal peptide" evidence="7">
    <location>
        <begin position="1"/>
        <end position="22"/>
    </location>
</feature>
<evidence type="ECO:0000256" key="2">
    <source>
        <dbReference type="ARBA" id="ARBA00012247"/>
    </source>
</evidence>
<dbReference type="Gene3D" id="3.20.20.190">
    <property type="entry name" value="Phosphatidylinositol (PI) phosphodiesterase"/>
    <property type="match status" value="1"/>
</dbReference>
<dbReference type="InterPro" id="IPR017946">
    <property type="entry name" value="PLC-like_Pdiesterase_TIM-brl"/>
</dbReference>
<keyword evidence="10" id="KW-1185">Reference proteome</keyword>